<dbReference type="AlphaFoldDB" id="A0A815YHW8"/>
<sequence>MQHAPPGWPGGQYPPNTMMPPSMMMIPPLIPPTGQVGMNGGMK</sequence>
<evidence type="ECO:0000313" key="2">
    <source>
        <dbReference type="EMBL" id="CAF1570943.1"/>
    </source>
</evidence>
<reference evidence="2" key="1">
    <citation type="submission" date="2021-02" db="EMBL/GenBank/DDBJ databases">
        <authorList>
            <person name="Nowell W R."/>
        </authorList>
    </citation>
    <scope>NUCLEOTIDE SEQUENCE</scope>
</reference>
<dbReference type="EMBL" id="CAJNOL010003683">
    <property type="protein sequence ID" value="CAF1570943.1"/>
    <property type="molecule type" value="Genomic_DNA"/>
</dbReference>
<gene>
    <name evidence="2" type="ORF">JXQ802_LOCUS45196</name>
</gene>
<protein>
    <submittedName>
        <fullName evidence="2">Uncharacterized protein</fullName>
    </submittedName>
</protein>
<feature type="region of interest" description="Disordered" evidence="1">
    <location>
        <begin position="24"/>
        <end position="43"/>
    </location>
</feature>
<proteinExistence type="predicted"/>
<name>A0A815YHW8_9BILA</name>
<organism evidence="2 3">
    <name type="scientific">Rotaria sordida</name>
    <dbReference type="NCBI Taxonomy" id="392033"/>
    <lineage>
        <taxon>Eukaryota</taxon>
        <taxon>Metazoa</taxon>
        <taxon>Spiralia</taxon>
        <taxon>Gnathifera</taxon>
        <taxon>Rotifera</taxon>
        <taxon>Eurotatoria</taxon>
        <taxon>Bdelloidea</taxon>
        <taxon>Philodinida</taxon>
        <taxon>Philodinidae</taxon>
        <taxon>Rotaria</taxon>
    </lineage>
</organism>
<feature type="non-terminal residue" evidence="2">
    <location>
        <position position="1"/>
    </location>
</feature>
<evidence type="ECO:0000313" key="3">
    <source>
        <dbReference type="Proteomes" id="UP000663870"/>
    </source>
</evidence>
<accession>A0A815YHW8</accession>
<evidence type="ECO:0000256" key="1">
    <source>
        <dbReference type="SAM" id="MobiDB-lite"/>
    </source>
</evidence>
<keyword evidence="3" id="KW-1185">Reference proteome</keyword>
<dbReference type="Proteomes" id="UP000663870">
    <property type="component" value="Unassembled WGS sequence"/>
</dbReference>
<comment type="caution">
    <text evidence="2">The sequence shown here is derived from an EMBL/GenBank/DDBJ whole genome shotgun (WGS) entry which is preliminary data.</text>
</comment>